<accession>A0A4S4BH84</accession>
<dbReference type="Gene3D" id="1.50.10.100">
    <property type="entry name" value="Chondroitin AC/alginate lyase"/>
    <property type="match status" value="1"/>
</dbReference>
<reference evidence="7 8" key="1">
    <citation type="submission" date="2019-04" db="EMBL/GenBank/DDBJ databases">
        <title>Cohnella sp. nov. isolated from preserved vegetables.</title>
        <authorList>
            <person name="Lin S.-Y."/>
            <person name="Hung M.-H."/>
            <person name="Young C.-C."/>
        </authorList>
    </citation>
    <scope>NUCLEOTIDE SEQUENCE [LARGE SCALE GENOMIC DNA]</scope>
    <source>
        <strain evidence="7 8">CC-MHH1044</strain>
    </source>
</reference>
<evidence type="ECO:0000256" key="2">
    <source>
        <dbReference type="ARBA" id="ARBA00022729"/>
    </source>
</evidence>
<keyword evidence="8" id="KW-1185">Reference proteome</keyword>
<dbReference type="InterPro" id="IPR008929">
    <property type="entry name" value="Chondroitin_lyas"/>
</dbReference>
<dbReference type="Gene3D" id="2.70.98.70">
    <property type="match status" value="1"/>
</dbReference>
<feature type="domain" description="Heparin-sulfate lyase N-terminal" evidence="6">
    <location>
        <begin position="52"/>
        <end position="382"/>
    </location>
</feature>
<keyword evidence="4" id="KW-0456">Lyase</keyword>
<dbReference type="Pfam" id="PF07940">
    <property type="entry name" value="Hepar_II_III_C"/>
    <property type="match status" value="1"/>
</dbReference>
<dbReference type="PANTHER" id="PTHR39210">
    <property type="entry name" value="HEPARIN-SULFATE LYASE"/>
    <property type="match status" value="1"/>
</dbReference>
<gene>
    <name evidence="7" type="ORF">E6C55_28515</name>
</gene>
<evidence type="ECO:0000259" key="6">
    <source>
        <dbReference type="Pfam" id="PF16889"/>
    </source>
</evidence>
<organism evidence="7 8">
    <name type="scientific">Cohnella fermenti</name>
    <dbReference type="NCBI Taxonomy" id="2565925"/>
    <lineage>
        <taxon>Bacteria</taxon>
        <taxon>Bacillati</taxon>
        <taxon>Bacillota</taxon>
        <taxon>Bacilli</taxon>
        <taxon>Bacillales</taxon>
        <taxon>Paenibacillaceae</taxon>
        <taxon>Cohnella</taxon>
    </lineage>
</organism>
<evidence type="ECO:0000313" key="8">
    <source>
        <dbReference type="Proteomes" id="UP000310636"/>
    </source>
</evidence>
<sequence>MVNLGDLRNLGNLTEQEYRKEWTPMSGYKELRLDPRYTKPQPTDAAFLAGELKTDKPELADVRRHLDAKEEEQARNAFLKRFEDGSIRRYYYGVHDVPSLMETARNAYGDSADAKETIREADLIAAGSIPTLKGRLISFKNGEYRWNDWFYDSSQYQLQLVRFAYTKSLSRAYALTGDEKYAECFDRMMSHFIDDNPAPLGDAFRVQHNTWEPLSVGVRMFQLPEAFITFFASPSFRPETKMKLIKSFAEHARYVRKYHADHGNHACMQLRGLITIALLLPELKEAEEWLAYGLRELPAYIRQNVYPDGAQFEGSPNYHIVVMRDLYELVTLLRAVGMDEKEYTPVLERMYELLHHLMAPDISLPKFGDTGDSSESDLRDIMSLGAYLFERPDYKHAGKPSLPYSLLWRLGPGAIERYERIPSAPSERTAACFPVGGYLISRESWERDAMYLAMRAGIGIAGHAHSDALSVIVYTGGKELIADSGIGLFEWNKERKHIVSTRAHNTVVVDGQDQHVRSMHWSTPPSASCKIWDFRPSDRFDYQFASHFGYTRYEDPVIHSRKTLFIKNRCCVIVDLFEAKERHRYEQLFHLPRGEAIYVPEARQIRTNARDANVLIAYAETAQQPNDAPISPDLLADELGLTTGLLFEKGDYHRSPVATRTLVSAGRTELAAVILPYRGAEAPRIAVRRLPVMRNGCELAPHEATGLLIEGEGWRDAVCLYHDHIAVDAYLDHTGNPVEASLLPAPAGIDAFEFAGGTHTDDVIVKSYEHG</sequence>
<comment type="caution">
    <text evidence="7">The sequence shown here is derived from an EMBL/GenBank/DDBJ whole genome shotgun (WGS) entry which is preliminary data.</text>
</comment>
<evidence type="ECO:0000256" key="4">
    <source>
        <dbReference type="ARBA" id="ARBA00023239"/>
    </source>
</evidence>
<evidence type="ECO:0000256" key="3">
    <source>
        <dbReference type="ARBA" id="ARBA00022764"/>
    </source>
</evidence>
<dbReference type="OrthoDB" id="7335480at2"/>
<evidence type="ECO:0000313" key="7">
    <source>
        <dbReference type="EMBL" id="THF73627.1"/>
    </source>
</evidence>
<proteinExistence type="predicted"/>
<dbReference type="Proteomes" id="UP000310636">
    <property type="component" value="Unassembled WGS sequence"/>
</dbReference>
<name>A0A4S4BH84_9BACL</name>
<dbReference type="AlphaFoldDB" id="A0A4S4BH84"/>
<dbReference type="InterPro" id="IPR031680">
    <property type="entry name" value="Hepar_II_III_N"/>
</dbReference>
<dbReference type="InterPro" id="IPR012480">
    <property type="entry name" value="Hepar_II_III_C"/>
</dbReference>
<keyword evidence="2" id="KW-0732">Signal</keyword>
<dbReference type="GO" id="GO:0016829">
    <property type="term" value="F:lyase activity"/>
    <property type="evidence" value="ECO:0007669"/>
    <property type="project" value="UniProtKB-KW"/>
</dbReference>
<feature type="domain" description="Heparinase II/III-like C-terminal" evidence="5">
    <location>
        <begin position="429"/>
        <end position="668"/>
    </location>
</feature>
<keyword evidence="3" id="KW-0574">Periplasm</keyword>
<protein>
    <submittedName>
        <fullName evidence="7">Uncharacterized protein</fullName>
    </submittedName>
</protein>
<dbReference type="Pfam" id="PF16889">
    <property type="entry name" value="Hepar_II_III_N"/>
    <property type="match status" value="1"/>
</dbReference>
<evidence type="ECO:0000259" key="5">
    <source>
        <dbReference type="Pfam" id="PF07940"/>
    </source>
</evidence>
<dbReference type="PANTHER" id="PTHR39210:SF1">
    <property type="entry name" value="HEPARIN-SULFATE LYASE"/>
    <property type="match status" value="1"/>
</dbReference>
<dbReference type="GO" id="GO:0042597">
    <property type="term" value="C:periplasmic space"/>
    <property type="evidence" value="ECO:0007669"/>
    <property type="project" value="UniProtKB-SubCell"/>
</dbReference>
<evidence type="ECO:0000256" key="1">
    <source>
        <dbReference type="ARBA" id="ARBA00004418"/>
    </source>
</evidence>
<dbReference type="SUPFAM" id="SSF48230">
    <property type="entry name" value="Chondroitin AC/alginate lyase"/>
    <property type="match status" value="1"/>
</dbReference>
<dbReference type="EMBL" id="SSOB01000052">
    <property type="protein sequence ID" value="THF73627.1"/>
    <property type="molecule type" value="Genomic_DNA"/>
</dbReference>
<comment type="subcellular location">
    <subcellularLocation>
        <location evidence="1">Periplasm</location>
    </subcellularLocation>
</comment>